<feature type="transmembrane region" description="Helical" evidence="5">
    <location>
        <begin position="63"/>
        <end position="81"/>
    </location>
</feature>
<proteinExistence type="predicted"/>
<evidence type="ECO:0000256" key="4">
    <source>
        <dbReference type="ARBA" id="ARBA00023136"/>
    </source>
</evidence>
<organism evidence="6">
    <name type="scientific">Paenibacillus sp. BIHB 4019</name>
    <dbReference type="NCBI Taxonomy" id="1870819"/>
    <lineage>
        <taxon>Bacteria</taxon>
        <taxon>Bacillati</taxon>
        <taxon>Bacillota</taxon>
        <taxon>Bacilli</taxon>
        <taxon>Bacillales</taxon>
        <taxon>Paenibacillaceae</taxon>
        <taxon>Paenibacillus</taxon>
    </lineage>
</organism>
<keyword evidence="4 5" id="KW-0472">Membrane</keyword>
<dbReference type="AlphaFoldDB" id="A0A1B2DSK4"/>
<evidence type="ECO:0000256" key="2">
    <source>
        <dbReference type="ARBA" id="ARBA00022692"/>
    </source>
</evidence>
<comment type="subcellular location">
    <subcellularLocation>
        <location evidence="1">Membrane</location>
        <topology evidence="1">Multi-pass membrane protein</topology>
    </subcellularLocation>
</comment>
<protein>
    <recommendedName>
        <fullName evidence="7">NADH-quinone oxidoreductase subunit K</fullName>
    </recommendedName>
</protein>
<accession>A0A1B2DSK4</accession>
<feature type="transmembrane region" description="Helical" evidence="5">
    <location>
        <begin position="29"/>
        <end position="51"/>
    </location>
</feature>
<name>A0A1B2DSK4_9BACL</name>
<evidence type="ECO:0000256" key="3">
    <source>
        <dbReference type="ARBA" id="ARBA00022989"/>
    </source>
</evidence>
<evidence type="ECO:0000256" key="1">
    <source>
        <dbReference type="ARBA" id="ARBA00004141"/>
    </source>
</evidence>
<reference evidence="6" key="1">
    <citation type="submission" date="2016-08" db="EMBL/GenBank/DDBJ databases">
        <title>Complete Genome Seqeunce of Paenibacillus sp. BIHB 4019 from tea rhizoplane.</title>
        <authorList>
            <person name="Thakur R."/>
            <person name="Swarnkar M.K."/>
            <person name="Gulati A."/>
        </authorList>
    </citation>
    <scope>NUCLEOTIDE SEQUENCE [LARGE SCALE GENOMIC DNA]</scope>
    <source>
        <strain evidence="6">BIHB4019</strain>
    </source>
</reference>
<evidence type="ECO:0008006" key="7">
    <source>
        <dbReference type="Google" id="ProtNLM"/>
    </source>
</evidence>
<dbReference type="GO" id="GO:0016020">
    <property type="term" value="C:membrane"/>
    <property type="evidence" value="ECO:0007669"/>
    <property type="project" value="UniProtKB-SubCell"/>
</dbReference>
<dbReference type="Pfam" id="PF00420">
    <property type="entry name" value="Oxidored_q2"/>
    <property type="match status" value="1"/>
</dbReference>
<feature type="transmembrane region" description="Helical" evidence="5">
    <location>
        <begin position="6"/>
        <end position="22"/>
    </location>
</feature>
<evidence type="ECO:0000313" key="6">
    <source>
        <dbReference type="EMBL" id="ANY70687.1"/>
    </source>
</evidence>
<dbReference type="InterPro" id="IPR039428">
    <property type="entry name" value="NUOK/Mnh_C1-like"/>
</dbReference>
<dbReference type="EMBL" id="CP016808">
    <property type="protein sequence ID" value="ANY70687.1"/>
    <property type="molecule type" value="Genomic_DNA"/>
</dbReference>
<gene>
    <name evidence="6" type="ORF">BBD42_10905</name>
</gene>
<evidence type="ECO:0000256" key="5">
    <source>
        <dbReference type="SAM" id="Phobius"/>
    </source>
</evidence>
<keyword evidence="2 5" id="KW-0812">Transmembrane</keyword>
<keyword evidence="3 5" id="KW-1133">Transmembrane helix</keyword>
<dbReference type="Gene3D" id="1.10.287.3510">
    <property type="match status" value="1"/>
</dbReference>
<sequence length="91" mass="9523">MLPAHLMTAATLMAIGVYGAIVKRNSLVALLCVSIILCGAQLNIAALSLYVHGIEEGLGTLPLVVFFAQASIGAAVLIVLYKRDSTTSNHE</sequence>